<comment type="caution">
    <text evidence="6">Lacks conserved residue(s) required for the propagation of feature annotation.</text>
</comment>
<feature type="domain" description="Reticulon" evidence="8">
    <location>
        <begin position="741"/>
        <end position="930"/>
    </location>
</feature>
<dbReference type="AlphaFoldDB" id="A0AAD7SNN8"/>
<accession>A0AAD7SNN8</accession>
<dbReference type="GO" id="GO:0071787">
    <property type="term" value="P:endoplasmic reticulum tubular network formation"/>
    <property type="evidence" value="ECO:0007669"/>
    <property type="project" value="TreeGrafter"/>
</dbReference>
<evidence type="ECO:0000256" key="6">
    <source>
        <dbReference type="RuleBase" id="RU210713"/>
    </source>
</evidence>
<dbReference type="Proteomes" id="UP001221898">
    <property type="component" value="Unassembled WGS sequence"/>
</dbReference>
<keyword evidence="4 6" id="KW-1133">Transmembrane helix</keyword>
<dbReference type="EMBL" id="JAINUG010000048">
    <property type="protein sequence ID" value="KAJ8405367.1"/>
    <property type="molecule type" value="Genomic_DNA"/>
</dbReference>
<dbReference type="Pfam" id="PF02453">
    <property type="entry name" value="Reticulon"/>
    <property type="match status" value="1"/>
</dbReference>
<feature type="region of interest" description="Disordered" evidence="7">
    <location>
        <begin position="422"/>
        <end position="446"/>
    </location>
</feature>
<keyword evidence="2 6" id="KW-0812">Transmembrane</keyword>
<dbReference type="PROSITE" id="PS50845">
    <property type="entry name" value="RETICULON"/>
    <property type="match status" value="1"/>
</dbReference>
<feature type="compositionally biased region" description="Polar residues" evidence="7">
    <location>
        <begin position="222"/>
        <end position="238"/>
    </location>
</feature>
<dbReference type="GO" id="GO:0043005">
    <property type="term" value="C:neuron projection"/>
    <property type="evidence" value="ECO:0007669"/>
    <property type="project" value="TreeGrafter"/>
</dbReference>
<comment type="subcellular location">
    <subcellularLocation>
        <location evidence="1">Endoplasmic reticulum membrane</location>
        <topology evidence="1">Multi-pass membrane protein</topology>
    </subcellularLocation>
</comment>
<feature type="region of interest" description="Disordered" evidence="7">
    <location>
        <begin position="276"/>
        <end position="307"/>
    </location>
</feature>
<feature type="compositionally biased region" description="Polar residues" evidence="7">
    <location>
        <begin position="61"/>
        <end position="70"/>
    </location>
</feature>
<evidence type="ECO:0000259" key="8">
    <source>
        <dbReference type="PROSITE" id="PS50845"/>
    </source>
</evidence>
<feature type="region of interest" description="Disordered" evidence="7">
    <location>
        <begin position="214"/>
        <end position="245"/>
    </location>
</feature>
<feature type="region of interest" description="Disordered" evidence="7">
    <location>
        <begin position="1"/>
        <end position="33"/>
    </location>
</feature>
<evidence type="ECO:0000256" key="5">
    <source>
        <dbReference type="ARBA" id="ARBA00023136"/>
    </source>
</evidence>
<organism evidence="9 10">
    <name type="scientific">Aldrovandia affinis</name>
    <dbReference type="NCBI Taxonomy" id="143900"/>
    <lineage>
        <taxon>Eukaryota</taxon>
        <taxon>Metazoa</taxon>
        <taxon>Chordata</taxon>
        <taxon>Craniata</taxon>
        <taxon>Vertebrata</taxon>
        <taxon>Euteleostomi</taxon>
        <taxon>Actinopterygii</taxon>
        <taxon>Neopterygii</taxon>
        <taxon>Teleostei</taxon>
        <taxon>Notacanthiformes</taxon>
        <taxon>Halosauridae</taxon>
        <taxon>Aldrovandia</taxon>
    </lineage>
</organism>
<dbReference type="GO" id="GO:0005789">
    <property type="term" value="C:endoplasmic reticulum membrane"/>
    <property type="evidence" value="ECO:0007669"/>
    <property type="project" value="UniProtKB-SubCell"/>
</dbReference>
<dbReference type="PANTHER" id="PTHR45799:SF6">
    <property type="entry name" value="RETICULON"/>
    <property type="match status" value="1"/>
</dbReference>
<keyword evidence="5 6" id="KW-0472">Membrane</keyword>
<evidence type="ECO:0000256" key="7">
    <source>
        <dbReference type="SAM" id="MobiDB-lite"/>
    </source>
</evidence>
<dbReference type="GO" id="GO:0007420">
    <property type="term" value="P:brain development"/>
    <property type="evidence" value="ECO:0007669"/>
    <property type="project" value="TreeGrafter"/>
</dbReference>
<feature type="region of interest" description="Disordered" evidence="7">
    <location>
        <begin position="126"/>
        <end position="151"/>
    </location>
</feature>
<dbReference type="GO" id="GO:0014069">
    <property type="term" value="C:postsynaptic density"/>
    <property type="evidence" value="ECO:0007669"/>
    <property type="project" value="TreeGrafter"/>
</dbReference>
<evidence type="ECO:0000256" key="2">
    <source>
        <dbReference type="ARBA" id="ARBA00022692"/>
    </source>
</evidence>
<proteinExistence type="predicted"/>
<evidence type="ECO:0000313" key="9">
    <source>
        <dbReference type="EMBL" id="KAJ8405367.1"/>
    </source>
</evidence>
<protein>
    <recommendedName>
        <fullName evidence="6">Reticulon</fullName>
    </recommendedName>
</protein>
<dbReference type="Gene3D" id="1.20.5.2480">
    <property type="match status" value="1"/>
</dbReference>
<feature type="compositionally biased region" description="Basic and acidic residues" evidence="7">
    <location>
        <begin position="131"/>
        <end position="142"/>
    </location>
</feature>
<name>A0AAD7SNN8_9TELE</name>
<feature type="transmembrane region" description="Helical" evidence="6">
    <location>
        <begin position="761"/>
        <end position="793"/>
    </location>
</feature>
<dbReference type="InterPro" id="IPR003388">
    <property type="entry name" value="Reticulon"/>
</dbReference>
<feature type="compositionally biased region" description="Pro residues" evidence="7">
    <location>
        <begin position="281"/>
        <end position="300"/>
    </location>
</feature>
<comment type="caution">
    <text evidence="9">The sequence shown here is derived from an EMBL/GenBank/DDBJ whole genome shotgun (WGS) entry which is preliminary data.</text>
</comment>
<sequence>MPSEGVATPLHLPSQAGFSQAPGPAGGGADHYIKDQNKKVEVCGFDRTFGGHSDPVAQGFSRGTTSNTNPLDRDSPIKTSPVSERIKALEALAAKQNDGDTWNDGGFLLFKERHYEKSSTDVTVEFSSPLQKKEAIPEHDSPESPFEVLGDTKRGNEFEDTVDWMRAHLPPVPNFGSEVPDPEVGKEASDFLLSEAGQLGESVVAAEAMEASVPDAFMDSPNEASQTARQLSEPGKQTSVEEESEFDLSFLPTAYIWEKQEKIDSEVQGPHSHAIVHEQEPPAPPAGFESIPPPSSPPASQPTAMEVKPTQMSCDLEPAEILEIDSSGESDDTVIEDTASVFLPVLSTPSTEVVSTIRLLPEEKDMQPTKLSPSLPSLPEKQAIVVPIINVIETDEQVCSDYDVEEEEDDEGYQVVRDPVKEAPQHPSQECEVSDSAVQDDSVTEGACGPSEICTSEPKYALVVQPINVPSEATAKTMADVGDVGTMDAKESLPKPVGGQPSAREFSQDPFSCLWGEPQNSAQELAELELNKDVSTEITSSEVKLLHEELAAQTAANILPLPTDSGTVARDLTKQIETRIRENSPETTSDPESIEPECSVSAATDSFVEFMRECLKSKQDEEPEDLRHHHAARDEYPKMGVPHSMSPPAMVFDVEEEHLTISALKELGDRQEEQEHEKVPLQLAFKSQTSVSPIPPLSSPPCEPLYEISASKMVEEVDMWVAEAYHLAEHVLAAILTHLSVRELVYWRDPKKSGVVFGTSLVLLLSLAAFSVISVVSYLLLALLCVTITFRIYKSVIQAVQKSSNGHPFKDLMEKDVSVPPETFRKHVDVCLSYINRALKQLSRLFLVEDLVDSLKLAVLMWLMTYVGAVFNGITILILADILLFSMPLVYEKNKTQIDHYLEIAHTQFNTIISKLHEKLPGAVKRSKVE</sequence>
<gene>
    <name evidence="9" type="ORF">AAFF_G00318400</name>
</gene>
<evidence type="ECO:0000313" key="10">
    <source>
        <dbReference type="Proteomes" id="UP001221898"/>
    </source>
</evidence>
<evidence type="ECO:0000256" key="3">
    <source>
        <dbReference type="ARBA" id="ARBA00022824"/>
    </source>
</evidence>
<evidence type="ECO:0000256" key="1">
    <source>
        <dbReference type="ARBA" id="ARBA00004477"/>
    </source>
</evidence>
<dbReference type="PANTHER" id="PTHR45799">
    <property type="entry name" value="RETICULON-LIKE PROTEIN"/>
    <property type="match status" value="1"/>
</dbReference>
<feature type="region of interest" description="Disordered" evidence="7">
    <location>
        <begin position="51"/>
        <end position="81"/>
    </location>
</feature>
<dbReference type="GO" id="GO:0030182">
    <property type="term" value="P:neuron differentiation"/>
    <property type="evidence" value="ECO:0007669"/>
    <property type="project" value="TreeGrafter"/>
</dbReference>
<keyword evidence="3" id="KW-0256">Endoplasmic reticulum</keyword>
<dbReference type="InterPro" id="IPR046964">
    <property type="entry name" value="RTN1-4"/>
</dbReference>
<reference evidence="9" key="1">
    <citation type="journal article" date="2023" name="Science">
        <title>Genome structures resolve the early diversification of teleost fishes.</title>
        <authorList>
            <person name="Parey E."/>
            <person name="Louis A."/>
            <person name="Montfort J."/>
            <person name="Bouchez O."/>
            <person name="Roques C."/>
            <person name="Iampietro C."/>
            <person name="Lluch J."/>
            <person name="Castinel A."/>
            <person name="Donnadieu C."/>
            <person name="Desvignes T."/>
            <person name="Floi Bucao C."/>
            <person name="Jouanno E."/>
            <person name="Wen M."/>
            <person name="Mejri S."/>
            <person name="Dirks R."/>
            <person name="Jansen H."/>
            <person name="Henkel C."/>
            <person name="Chen W.J."/>
            <person name="Zahm M."/>
            <person name="Cabau C."/>
            <person name="Klopp C."/>
            <person name="Thompson A.W."/>
            <person name="Robinson-Rechavi M."/>
            <person name="Braasch I."/>
            <person name="Lecointre G."/>
            <person name="Bobe J."/>
            <person name="Postlethwait J.H."/>
            <person name="Berthelot C."/>
            <person name="Roest Crollius H."/>
            <person name="Guiguen Y."/>
        </authorList>
    </citation>
    <scope>NUCLEOTIDE SEQUENCE</scope>
    <source>
        <tissue evidence="9">Blood</tissue>
    </source>
</reference>
<keyword evidence="10" id="KW-1185">Reference proteome</keyword>
<evidence type="ECO:0000256" key="4">
    <source>
        <dbReference type="ARBA" id="ARBA00022989"/>
    </source>
</evidence>